<dbReference type="Proteomes" id="UP000499080">
    <property type="component" value="Unassembled WGS sequence"/>
</dbReference>
<keyword evidence="4" id="KW-0503">Monooxygenase</keyword>
<dbReference type="GO" id="GO:0006805">
    <property type="term" value="P:xenobiotic metabolic process"/>
    <property type="evidence" value="ECO:0007669"/>
    <property type="project" value="TreeGrafter"/>
</dbReference>
<dbReference type="GO" id="GO:0005506">
    <property type="term" value="F:iron ion binding"/>
    <property type="evidence" value="ECO:0007669"/>
    <property type="project" value="InterPro"/>
</dbReference>
<evidence type="ECO:0000256" key="1">
    <source>
        <dbReference type="ARBA" id="ARBA00010617"/>
    </source>
</evidence>
<keyword evidence="3" id="KW-0408">Iron</keyword>
<dbReference type="AlphaFoldDB" id="A0A4Y2SPP2"/>
<dbReference type="OrthoDB" id="6470323at2759"/>
<dbReference type="Pfam" id="PF00067">
    <property type="entry name" value="p450"/>
    <property type="match status" value="1"/>
</dbReference>
<dbReference type="InterPro" id="IPR050182">
    <property type="entry name" value="Cytochrome_P450_fam2"/>
</dbReference>
<keyword evidence="6" id="KW-1185">Reference proteome</keyword>
<evidence type="ECO:0000256" key="3">
    <source>
        <dbReference type="ARBA" id="ARBA00023004"/>
    </source>
</evidence>
<dbReference type="SUPFAM" id="SSF48264">
    <property type="entry name" value="Cytochrome P450"/>
    <property type="match status" value="1"/>
</dbReference>
<accession>A0A4Y2SPP2</accession>
<keyword evidence="4" id="KW-0560">Oxidoreductase</keyword>
<evidence type="ECO:0000313" key="6">
    <source>
        <dbReference type="Proteomes" id="UP000499080"/>
    </source>
</evidence>
<evidence type="ECO:0000256" key="2">
    <source>
        <dbReference type="ARBA" id="ARBA00022723"/>
    </source>
</evidence>
<proteinExistence type="inferred from homology"/>
<comment type="caution">
    <text evidence="5">The sequence shown here is derived from an EMBL/GenBank/DDBJ whole genome shotgun (WGS) entry which is preliminary data.</text>
</comment>
<dbReference type="InterPro" id="IPR001128">
    <property type="entry name" value="Cyt_P450"/>
</dbReference>
<protein>
    <submittedName>
        <fullName evidence="5">Uncharacterized protein</fullName>
    </submittedName>
</protein>
<comment type="similarity">
    <text evidence="1">Belongs to the cytochrome P450 family.</text>
</comment>
<name>A0A4Y2SPP2_ARAVE</name>
<dbReference type="GO" id="GO:0020037">
    <property type="term" value="F:heme binding"/>
    <property type="evidence" value="ECO:0007669"/>
    <property type="project" value="InterPro"/>
</dbReference>
<keyword evidence="2" id="KW-0479">Metal-binding</keyword>
<evidence type="ECO:0000313" key="5">
    <source>
        <dbReference type="EMBL" id="GBN90302.1"/>
    </source>
</evidence>
<dbReference type="Gene3D" id="1.10.630.10">
    <property type="entry name" value="Cytochrome P450"/>
    <property type="match status" value="1"/>
</dbReference>
<dbReference type="GO" id="GO:0005737">
    <property type="term" value="C:cytoplasm"/>
    <property type="evidence" value="ECO:0007669"/>
    <property type="project" value="TreeGrafter"/>
</dbReference>
<sequence>MIFYDQTHSNPDVSHFCLIYSSPASSICRQWVAALTSRSTLQDTELKGYFIPKHTRVLSVTWAVDHDTRLWGNDVYEYRPERFLSQDGSKFVRPEYAIPFSIGTGPLTRSMDKQFEKLFAMIAEMKAGQEEMKAGQEEMKAKAGQKT</sequence>
<dbReference type="GO" id="GO:0016712">
    <property type="term" value="F:oxidoreductase activity, acting on paired donors, with incorporation or reduction of molecular oxygen, reduced flavin or flavoprotein as one donor, and incorporation of one atom of oxygen"/>
    <property type="evidence" value="ECO:0007669"/>
    <property type="project" value="TreeGrafter"/>
</dbReference>
<dbReference type="InterPro" id="IPR036396">
    <property type="entry name" value="Cyt_P450_sf"/>
</dbReference>
<dbReference type="EMBL" id="BGPR01023251">
    <property type="protein sequence ID" value="GBN90302.1"/>
    <property type="molecule type" value="Genomic_DNA"/>
</dbReference>
<organism evidence="5 6">
    <name type="scientific">Araneus ventricosus</name>
    <name type="common">Orbweaver spider</name>
    <name type="synonym">Epeira ventricosa</name>
    <dbReference type="NCBI Taxonomy" id="182803"/>
    <lineage>
        <taxon>Eukaryota</taxon>
        <taxon>Metazoa</taxon>
        <taxon>Ecdysozoa</taxon>
        <taxon>Arthropoda</taxon>
        <taxon>Chelicerata</taxon>
        <taxon>Arachnida</taxon>
        <taxon>Araneae</taxon>
        <taxon>Araneomorphae</taxon>
        <taxon>Entelegynae</taxon>
        <taxon>Araneoidea</taxon>
        <taxon>Araneidae</taxon>
        <taxon>Araneus</taxon>
    </lineage>
</organism>
<dbReference type="PANTHER" id="PTHR24300:SF375">
    <property type="entry name" value="CYTOCHROME P450 FAMILY"/>
    <property type="match status" value="1"/>
</dbReference>
<dbReference type="GO" id="GO:0006082">
    <property type="term" value="P:organic acid metabolic process"/>
    <property type="evidence" value="ECO:0007669"/>
    <property type="project" value="TreeGrafter"/>
</dbReference>
<dbReference type="PANTHER" id="PTHR24300">
    <property type="entry name" value="CYTOCHROME P450 508A4-RELATED"/>
    <property type="match status" value="1"/>
</dbReference>
<evidence type="ECO:0000256" key="4">
    <source>
        <dbReference type="ARBA" id="ARBA00023033"/>
    </source>
</evidence>
<reference evidence="5 6" key="1">
    <citation type="journal article" date="2019" name="Sci. Rep.">
        <title>Orb-weaving spider Araneus ventricosus genome elucidates the spidroin gene catalogue.</title>
        <authorList>
            <person name="Kono N."/>
            <person name="Nakamura H."/>
            <person name="Ohtoshi R."/>
            <person name="Moran D.A.P."/>
            <person name="Shinohara A."/>
            <person name="Yoshida Y."/>
            <person name="Fujiwara M."/>
            <person name="Mori M."/>
            <person name="Tomita M."/>
            <person name="Arakawa K."/>
        </authorList>
    </citation>
    <scope>NUCLEOTIDE SEQUENCE [LARGE SCALE GENOMIC DNA]</scope>
</reference>
<gene>
    <name evidence="5" type="ORF">AVEN_181345_1</name>
</gene>